<proteinExistence type="predicted"/>
<name>A0AAV7N8Y3_PLEWA</name>
<sequence>MKGKMSWKERKDSAARTVARFRVFCPAALEKQLAAGEKILDPSRGFSCGPPADRRGLLRLRRSGPCLRPQSNTMMKHVTKCLFSLVDGVVDKVINGTDDEAVDGTDNEVVDGIIGRIVCESVVDGVVDGRDDVLDVEEKEGSMA</sequence>
<evidence type="ECO:0000313" key="1">
    <source>
        <dbReference type="EMBL" id="KAJ1112456.1"/>
    </source>
</evidence>
<keyword evidence="2" id="KW-1185">Reference proteome</keyword>
<protein>
    <submittedName>
        <fullName evidence="1">Uncharacterized protein</fullName>
    </submittedName>
</protein>
<comment type="caution">
    <text evidence="1">The sequence shown here is derived from an EMBL/GenBank/DDBJ whole genome shotgun (WGS) entry which is preliminary data.</text>
</comment>
<reference evidence="1" key="1">
    <citation type="journal article" date="2022" name="bioRxiv">
        <title>Sequencing and chromosome-scale assembly of the giantPleurodeles waltlgenome.</title>
        <authorList>
            <person name="Brown T."/>
            <person name="Elewa A."/>
            <person name="Iarovenko S."/>
            <person name="Subramanian E."/>
            <person name="Araus A.J."/>
            <person name="Petzold A."/>
            <person name="Susuki M."/>
            <person name="Suzuki K.-i.T."/>
            <person name="Hayashi T."/>
            <person name="Toyoda A."/>
            <person name="Oliveira C."/>
            <person name="Osipova E."/>
            <person name="Leigh N.D."/>
            <person name="Simon A."/>
            <person name="Yun M.H."/>
        </authorList>
    </citation>
    <scope>NUCLEOTIDE SEQUENCE</scope>
    <source>
        <strain evidence="1">20211129_DDA</strain>
        <tissue evidence="1">Liver</tissue>
    </source>
</reference>
<accession>A0AAV7N8Y3</accession>
<evidence type="ECO:0000313" key="2">
    <source>
        <dbReference type="Proteomes" id="UP001066276"/>
    </source>
</evidence>
<dbReference type="EMBL" id="JANPWB010000012">
    <property type="protein sequence ID" value="KAJ1112456.1"/>
    <property type="molecule type" value="Genomic_DNA"/>
</dbReference>
<organism evidence="1 2">
    <name type="scientific">Pleurodeles waltl</name>
    <name type="common">Iberian ribbed newt</name>
    <dbReference type="NCBI Taxonomy" id="8319"/>
    <lineage>
        <taxon>Eukaryota</taxon>
        <taxon>Metazoa</taxon>
        <taxon>Chordata</taxon>
        <taxon>Craniata</taxon>
        <taxon>Vertebrata</taxon>
        <taxon>Euteleostomi</taxon>
        <taxon>Amphibia</taxon>
        <taxon>Batrachia</taxon>
        <taxon>Caudata</taxon>
        <taxon>Salamandroidea</taxon>
        <taxon>Salamandridae</taxon>
        <taxon>Pleurodelinae</taxon>
        <taxon>Pleurodeles</taxon>
    </lineage>
</organism>
<dbReference type="Proteomes" id="UP001066276">
    <property type="component" value="Chromosome 8"/>
</dbReference>
<dbReference type="AlphaFoldDB" id="A0AAV7N8Y3"/>
<gene>
    <name evidence="1" type="ORF">NDU88_000720</name>
</gene>